<dbReference type="EMBL" id="GG662828">
    <property type="protein sequence ID" value="EAR88999.2"/>
    <property type="molecule type" value="Genomic_DNA"/>
</dbReference>
<dbReference type="HOGENOM" id="CLU_013044_1_1_1"/>
<keyword evidence="1" id="KW-1133">Transmembrane helix</keyword>
<dbReference type="AlphaFoldDB" id="Q22UH1"/>
<protein>
    <submittedName>
        <fullName evidence="2">AMP-binding enzyme family protein</fullName>
    </submittedName>
</protein>
<accession>Q22UH1</accession>
<organism evidence="2 3">
    <name type="scientific">Tetrahymena thermophila (strain SB210)</name>
    <dbReference type="NCBI Taxonomy" id="312017"/>
    <lineage>
        <taxon>Eukaryota</taxon>
        <taxon>Sar</taxon>
        <taxon>Alveolata</taxon>
        <taxon>Ciliophora</taxon>
        <taxon>Intramacronucleata</taxon>
        <taxon>Oligohymenophorea</taxon>
        <taxon>Hymenostomatida</taxon>
        <taxon>Tetrahymenina</taxon>
        <taxon>Tetrahymenidae</taxon>
        <taxon>Tetrahymena</taxon>
    </lineage>
</organism>
<evidence type="ECO:0000313" key="3">
    <source>
        <dbReference type="Proteomes" id="UP000009168"/>
    </source>
</evidence>
<keyword evidence="1" id="KW-0472">Membrane</keyword>
<evidence type="ECO:0000313" key="2">
    <source>
        <dbReference type="EMBL" id="EAR88999.2"/>
    </source>
</evidence>
<dbReference type="KEGG" id="tet:TTHERM_00554540"/>
<proteinExistence type="predicted"/>
<reference evidence="3" key="1">
    <citation type="journal article" date="2006" name="PLoS Biol.">
        <title>Macronuclear genome sequence of the ciliate Tetrahymena thermophila, a model eukaryote.</title>
        <authorList>
            <person name="Eisen J.A."/>
            <person name="Coyne R.S."/>
            <person name="Wu M."/>
            <person name="Wu D."/>
            <person name="Thiagarajan M."/>
            <person name="Wortman J.R."/>
            <person name="Badger J.H."/>
            <person name="Ren Q."/>
            <person name="Amedeo P."/>
            <person name="Jones K.M."/>
            <person name="Tallon L.J."/>
            <person name="Delcher A.L."/>
            <person name="Salzberg S.L."/>
            <person name="Silva J.C."/>
            <person name="Haas B.J."/>
            <person name="Majoros W.H."/>
            <person name="Farzad M."/>
            <person name="Carlton J.M."/>
            <person name="Smith R.K. Jr."/>
            <person name="Garg J."/>
            <person name="Pearlman R.E."/>
            <person name="Karrer K.M."/>
            <person name="Sun L."/>
            <person name="Manning G."/>
            <person name="Elde N.C."/>
            <person name="Turkewitz A.P."/>
            <person name="Asai D.J."/>
            <person name="Wilkes D.E."/>
            <person name="Wang Y."/>
            <person name="Cai H."/>
            <person name="Collins K."/>
            <person name="Stewart B.A."/>
            <person name="Lee S.R."/>
            <person name="Wilamowska K."/>
            <person name="Weinberg Z."/>
            <person name="Ruzzo W.L."/>
            <person name="Wloga D."/>
            <person name="Gaertig J."/>
            <person name="Frankel J."/>
            <person name="Tsao C.-C."/>
            <person name="Gorovsky M.A."/>
            <person name="Keeling P.J."/>
            <person name="Waller R.F."/>
            <person name="Patron N.J."/>
            <person name="Cherry J.M."/>
            <person name="Stover N.A."/>
            <person name="Krieger C.J."/>
            <person name="del Toro C."/>
            <person name="Ryder H.F."/>
            <person name="Williamson S.C."/>
            <person name="Barbeau R.A."/>
            <person name="Hamilton E.P."/>
            <person name="Orias E."/>
        </authorList>
    </citation>
    <scope>NUCLEOTIDE SEQUENCE [LARGE SCALE GENOMIC DNA]</scope>
    <source>
        <strain evidence="3">SB210</strain>
    </source>
</reference>
<keyword evidence="1" id="KW-0812">Transmembrane</keyword>
<name>Q22UH1_TETTS</name>
<sequence length="638" mass="73884">MSFTKIDMFSSSFFFNLGNSQQIKKGTLIGTLLSIAVISSVSTYFVYLTVQYFNNKIDPKYKSQNFITEDLVEVDLTRDLVGFRFEYDVNMNILDLEAQQNKKYVVFKAFFNYQNNTFASMTPIDVVNCTNPQLEGYLCIDFTKVSNFTLNVNTKQNYKTAIYVLTYGCLDIDGIKKTSDPNCATQDQIDKIVNGQRASVRTKLLSAQFNTTSRQKQTSYRNNYMYTAALQEIYVQYKLQKQITTVQQGFLIQSTSTYESPFQYEQICATNLRNSSTKQGGILPYCKFVISMDEIFYQITVQYPTYPEIMALVNSALALLMTLGYLENVFQSQISPKKELQQHNLQTEQDKIEQMNTITNQNEKSTFLDKQMVEMQKSNQIDTPQSPCSPALLASPQQNFDSIDESSYQLAYQQLMNNLSKSGENEKKIRLTIGQRKQQKCQNLKTDQVQKISQSDSSQLKQEVIEKLDYKEINSYFIKKLEIIQNQKVSKNIQDIIFGKRLWKKKEEKNRQQLDESSKNLIKSQVEQSLDILQLYRDIIFLKKAVMVILSKDQLATLQLVGCSPYFLSKEINSQTKDLSQSYQMRKRNYFEEQFAISLSQDLQKKYIAKFLEKCQNNSDLSEIDCRILSSVIRNKVD</sequence>
<dbReference type="OrthoDB" id="302623at2759"/>
<dbReference type="GeneID" id="7840690"/>
<dbReference type="InParanoid" id="Q22UH1"/>
<evidence type="ECO:0000256" key="1">
    <source>
        <dbReference type="SAM" id="Phobius"/>
    </source>
</evidence>
<feature type="transmembrane region" description="Helical" evidence="1">
    <location>
        <begin position="28"/>
        <end position="50"/>
    </location>
</feature>
<gene>
    <name evidence="2" type="ORF">TTHERM_00554540</name>
</gene>
<dbReference type="RefSeq" id="XP_001009244.2">
    <property type="nucleotide sequence ID" value="XM_001009244.2"/>
</dbReference>
<keyword evidence="3" id="KW-1185">Reference proteome</keyword>
<dbReference type="Proteomes" id="UP000009168">
    <property type="component" value="Unassembled WGS sequence"/>
</dbReference>